<gene>
    <name evidence="7 10" type="primary">glgA</name>
    <name evidence="10" type="ORF">FYJ71_03990</name>
</gene>
<evidence type="ECO:0000256" key="5">
    <source>
        <dbReference type="ARBA" id="ARBA00022679"/>
    </source>
</evidence>
<dbReference type="Pfam" id="PF00534">
    <property type="entry name" value="Glycos_transf_1"/>
    <property type="match status" value="1"/>
</dbReference>
<dbReference type="UniPathway" id="UPA00164"/>
<evidence type="ECO:0000259" key="8">
    <source>
        <dbReference type="Pfam" id="PF00534"/>
    </source>
</evidence>
<dbReference type="PANTHER" id="PTHR45825:SF11">
    <property type="entry name" value="ALPHA AMYLASE DOMAIN-CONTAINING PROTEIN"/>
    <property type="match status" value="1"/>
</dbReference>
<evidence type="ECO:0000313" key="10">
    <source>
        <dbReference type="EMBL" id="MST62136.1"/>
    </source>
</evidence>
<dbReference type="InterPro" id="IPR013534">
    <property type="entry name" value="Starch_synth_cat_dom"/>
</dbReference>
<dbReference type="RefSeq" id="WP_154537487.1">
    <property type="nucleotide sequence ID" value="NZ_VUNE01000001.1"/>
</dbReference>
<sequence>MKVLFIAAEGAPFVKTGGLGDVIGSLPKELNDDNVDARVVLPLYSSIDREKYNIKFIKYIYITLGWRNLYCGIFETELKGVKYYFIDNEQYFKRGNVYGEMDDGERFAFFSKAALEILPHIDFKPDIINSNDWHTSMSIVYVDLFKKLGFEFFKDIKTVLSIHNIEFQGKFNPYILGNLFGLDNDYLPIMTFDGDINLLKAGIQLADKVNTVSKTYAEEILQPYFSFGLDPVLNNEKWKLRGIVNGIDYEKFNPQKDDVIYKNYTYETIDKKVKNKLALQKELALEVNEEIPLVGMVTRLTDQKGIDLIIDVAEEIVNMGTQLVILGTGDPRLESSLRCLENTRHDRIRSLIMFSNELSSKIYSSSDLYLMPSKSEPCGLSQLIAMRYGTIPVVNRVGGLRDTVVPYNPLSGEGTGFTFESYNAYDMLNAVRRALEVFNTDQEAWKKIMHNAMNYDSSWVKSSKEYIEMYKEIL</sequence>
<comment type="similarity">
    <text evidence="3 7">Belongs to the glycosyltransferase 1 family. Bacterial/plant glycogen synthase subfamily.</text>
</comment>
<dbReference type="GO" id="GO:0009011">
    <property type="term" value="F:alpha-1,4-glucan glucosyltransferase (ADP-glucose donor) activity"/>
    <property type="evidence" value="ECO:0007669"/>
    <property type="project" value="UniProtKB-UniRule"/>
</dbReference>
<keyword evidence="4 7" id="KW-0328">Glycosyltransferase</keyword>
<dbReference type="GO" id="GO:0005978">
    <property type="term" value="P:glycogen biosynthetic process"/>
    <property type="evidence" value="ECO:0007669"/>
    <property type="project" value="UniProtKB-UniRule"/>
</dbReference>
<keyword evidence="5 7" id="KW-0808">Transferase</keyword>
<accession>A0A6N7XBS6</accession>
<dbReference type="Proteomes" id="UP000440713">
    <property type="component" value="Unassembled WGS sequence"/>
</dbReference>
<dbReference type="NCBIfam" id="NF001898">
    <property type="entry name" value="PRK00654.1-1"/>
    <property type="match status" value="1"/>
</dbReference>
<evidence type="ECO:0000256" key="3">
    <source>
        <dbReference type="ARBA" id="ARBA00010281"/>
    </source>
</evidence>
<feature type="domain" description="Glycosyl transferase family 1" evidence="8">
    <location>
        <begin position="286"/>
        <end position="436"/>
    </location>
</feature>
<dbReference type="CDD" id="cd03791">
    <property type="entry name" value="GT5_Glycogen_synthase_DULL1-like"/>
    <property type="match status" value="1"/>
</dbReference>
<protein>
    <recommendedName>
        <fullName evidence="7">Glycogen synthase</fullName>
        <ecNumber evidence="7">2.4.1.21</ecNumber>
    </recommendedName>
    <alternativeName>
        <fullName evidence="7">Starch [bacterial glycogen] synthase</fullName>
    </alternativeName>
</protein>
<reference evidence="10 11" key="1">
    <citation type="submission" date="2019-08" db="EMBL/GenBank/DDBJ databases">
        <title>In-depth cultivation of the pig gut microbiome towards novel bacterial diversity and tailored functional studies.</title>
        <authorList>
            <person name="Wylensek D."/>
            <person name="Hitch T.C.A."/>
            <person name="Clavel T."/>
        </authorList>
    </citation>
    <scope>NUCLEOTIDE SEQUENCE [LARGE SCALE GENOMIC DNA]</scope>
    <source>
        <strain evidence="10 11">WCA-SAB-591-4A-A</strain>
    </source>
</reference>
<keyword evidence="11" id="KW-1185">Reference proteome</keyword>
<proteinExistence type="inferred from homology"/>
<organism evidence="10 11">
    <name type="scientific">Peptostreptococcus porci</name>
    <dbReference type="NCBI Taxonomy" id="2652282"/>
    <lineage>
        <taxon>Bacteria</taxon>
        <taxon>Bacillati</taxon>
        <taxon>Bacillota</taxon>
        <taxon>Clostridia</taxon>
        <taxon>Peptostreptococcales</taxon>
        <taxon>Peptostreptococcaceae</taxon>
        <taxon>Peptostreptococcus</taxon>
    </lineage>
</organism>
<feature type="domain" description="Starch synthase catalytic" evidence="9">
    <location>
        <begin position="2"/>
        <end position="234"/>
    </location>
</feature>
<evidence type="ECO:0000256" key="6">
    <source>
        <dbReference type="ARBA" id="ARBA00023056"/>
    </source>
</evidence>
<dbReference type="PANTHER" id="PTHR45825">
    <property type="entry name" value="GRANULE-BOUND STARCH SYNTHASE 1, CHLOROPLASTIC/AMYLOPLASTIC"/>
    <property type="match status" value="1"/>
</dbReference>
<dbReference type="Pfam" id="PF08323">
    <property type="entry name" value="Glyco_transf_5"/>
    <property type="match status" value="1"/>
</dbReference>
<dbReference type="HAMAP" id="MF_00484">
    <property type="entry name" value="Glycogen_synth"/>
    <property type="match status" value="1"/>
</dbReference>
<evidence type="ECO:0000256" key="1">
    <source>
        <dbReference type="ARBA" id="ARBA00001478"/>
    </source>
</evidence>
<evidence type="ECO:0000256" key="2">
    <source>
        <dbReference type="ARBA" id="ARBA00002764"/>
    </source>
</evidence>
<dbReference type="AlphaFoldDB" id="A0A6N7XBS6"/>
<comment type="caution">
    <text evidence="10">The sequence shown here is derived from an EMBL/GenBank/DDBJ whole genome shotgun (WGS) entry which is preliminary data.</text>
</comment>
<dbReference type="Gene3D" id="3.40.50.2000">
    <property type="entry name" value="Glycogen Phosphorylase B"/>
    <property type="match status" value="2"/>
</dbReference>
<evidence type="ECO:0000256" key="4">
    <source>
        <dbReference type="ARBA" id="ARBA00022676"/>
    </source>
</evidence>
<comment type="pathway">
    <text evidence="7">Glycan biosynthesis; glycogen biosynthesis.</text>
</comment>
<dbReference type="EC" id="2.4.1.21" evidence="7"/>
<dbReference type="NCBIfam" id="TIGR02095">
    <property type="entry name" value="glgA"/>
    <property type="match status" value="1"/>
</dbReference>
<dbReference type="InterPro" id="IPR011835">
    <property type="entry name" value="GS/SS"/>
</dbReference>
<dbReference type="SUPFAM" id="SSF53756">
    <property type="entry name" value="UDP-Glycosyltransferase/glycogen phosphorylase"/>
    <property type="match status" value="1"/>
</dbReference>
<comment type="function">
    <text evidence="2 7">Synthesizes alpha-1,4-glucan chains using ADP-glucose.</text>
</comment>
<evidence type="ECO:0000256" key="7">
    <source>
        <dbReference type="HAMAP-Rule" id="MF_00484"/>
    </source>
</evidence>
<name>A0A6N7XBS6_9FIRM</name>
<feature type="binding site" evidence="7">
    <location>
        <position position="15"/>
    </location>
    <ligand>
        <name>ADP-alpha-D-glucose</name>
        <dbReference type="ChEBI" id="CHEBI:57498"/>
    </ligand>
</feature>
<evidence type="ECO:0000259" key="9">
    <source>
        <dbReference type="Pfam" id="PF08323"/>
    </source>
</evidence>
<keyword evidence="6 7" id="KW-0320">Glycogen biosynthesis</keyword>
<evidence type="ECO:0000313" key="11">
    <source>
        <dbReference type="Proteomes" id="UP000440713"/>
    </source>
</evidence>
<dbReference type="InterPro" id="IPR001296">
    <property type="entry name" value="Glyco_trans_1"/>
</dbReference>
<dbReference type="GO" id="GO:0004373">
    <property type="term" value="F:alpha-1,4-glucan glucosyltransferase (UDP-glucose donor) activity"/>
    <property type="evidence" value="ECO:0007669"/>
    <property type="project" value="InterPro"/>
</dbReference>
<comment type="catalytic activity">
    <reaction evidence="1 7">
        <text>[(1-&gt;4)-alpha-D-glucosyl](n) + ADP-alpha-D-glucose = [(1-&gt;4)-alpha-D-glucosyl](n+1) + ADP + H(+)</text>
        <dbReference type="Rhea" id="RHEA:18189"/>
        <dbReference type="Rhea" id="RHEA-COMP:9584"/>
        <dbReference type="Rhea" id="RHEA-COMP:9587"/>
        <dbReference type="ChEBI" id="CHEBI:15378"/>
        <dbReference type="ChEBI" id="CHEBI:15444"/>
        <dbReference type="ChEBI" id="CHEBI:57498"/>
        <dbReference type="ChEBI" id="CHEBI:456216"/>
        <dbReference type="EC" id="2.4.1.21"/>
    </reaction>
</comment>
<dbReference type="EMBL" id="VUNE01000001">
    <property type="protein sequence ID" value="MST62136.1"/>
    <property type="molecule type" value="Genomic_DNA"/>
</dbReference>